<feature type="non-terminal residue" evidence="1">
    <location>
        <position position="1"/>
    </location>
</feature>
<sequence length="82" mass="8772">RVVGSDPHRAGGRCARAATGVIGSHLCRKCMEADKTPTHVNLECTGVTDQRKIYLGSPATIPEVLGNLGALLGFWIELGWLE</sequence>
<dbReference type="AlphaFoldDB" id="A0A8S4QXX8"/>
<organism evidence="1 2">
    <name type="scientific">Pararge aegeria aegeria</name>
    <dbReference type="NCBI Taxonomy" id="348720"/>
    <lineage>
        <taxon>Eukaryota</taxon>
        <taxon>Metazoa</taxon>
        <taxon>Ecdysozoa</taxon>
        <taxon>Arthropoda</taxon>
        <taxon>Hexapoda</taxon>
        <taxon>Insecta</taxon>
        <taxon>Pterygota</taxon>
        <taxon>Neoptera</taxon>
        <taxon>Endopterygota</taxon>
        <taxon>Lepidoptera</taxon>
        <taxon>Glossata</taxon>
        <taxon>Ditrysia</taxon>
        <taxon>Papilionoidea</taxon>
        <taxon>Nymphalidae</taxon>
        <taxon>Satyrinae</taxon>
        <taxon>Satyrini</taxon>
        <taxon>Parargina</taxon>
        <taxon>Pararge</taxon>
    </lineage>
</organism>
<reference evidence="1" key="1">
    <citation type="submission" date="2022-03" db="EMBL/GenBank/DDBJ databases">
        <authorList>
            <person name="Lindestad O."/>
        </authorList>
    </citation>
    <scope>NUCLEOTIDE SEQUENCE</scope>
</reference>
<accession>A0A8S4QXX8</accession>
<evidence type="ECO:0000313" key="2">
    <source>
        <dbReference type="Proteomes" id="UP000838756"/>
    </source>
</evidence>
<comment type="caution">
    <text evidence="1">The sequence shown here is derived from an EMBL/GenBank/DDBJ whole genome shotgun (WGS) entry which is preliminary data.</text>
</comment>
<keyword evidence="2" id="KW-1185">Reference proteome</keyword>
<dbReference type="OrthoDB" id="5419617at2759"/>
<name>A0A8S4QXX8_9NEOP</name>
<dbReference type="Proteomes" id="UP000838756">
    <property type="component" value="Unassembled WGS sequence"/>
</dbReference>
<proteinExistence type="predicted"/>
<dbReference type="EMBL" id="CAKXAJ010020457">
    <property type="protein sequence ID" value="CAH2222425.1"/>
    <property type="molecule type" value="Genomic_DNA"/>
</dbReference>
<protein>
    <submittedName>
        <fullName evidence="1">Jg22222 protein</fullName>
    </submittedName>
</protein>
<gene>
    <name evidence="1" type="primary">jg22222</name>
    <name evidence="1" type="ORF">PAEG_LOCUS6758</name>
</gene>
<evidence type="ECO:0000313" key="1">
    <source>
        <dbReference type="EMBL" id="CAH2222425.1"/>
    </source>
</evidence>